<reference evidence="2 3" key="1">
    <citation type="submission" date="2017-01" db="EMBL/GenBank/DDBJ databases">
        <authorList>
            <person name="Erauso G."/>
        </authorList>
    </citation>
    <scope>NUCLEOTIDE SEQUENCE [LARGE SCALE GENOMIC DNA]</scope>
    <source>
        <strain evidence="2">MESINF1</strain>
    </source>
</reference>
<dbReference type="Gene3D" id="3.40.30.10">
    <property type="entry name" value="Glutaredoxin"/>
    <property type="match status" value="1"/>
</dbReference>
<gene>
    <name evidence="2" type="ORF">MESINF_2605</name>
</gene>
<dbReference type="EMBL" id="LS974202">
    <property type="protein sequence ID" value="SSC14045.1"/>
    <property type="molecule type" value="Genomic_DNA"/>
</dbReference>
<evidence type="ECO:0000259" key="1">
    <source>
        <dbReference type="Pfam" id="PF13098"/>
    </source>
</evidence>
<evidence type="ECO:0000313" key="2">
    <source>
        <dbReference type="EMBL" id="SSC14045.1"/>
    </source>
</evidence>
<name>A0A7Z7LIA0_9BACT</name>
<organism evidence="2 3">
    <name type="scientific">Mesotoga infera</name>
    <dbReference type="NCBI Taxonomy" id="1236046"/>
    <lineage>
        <taxon>Bacteria</taxon>
        <taxon>Thermotogati</taxon>
        <taxon>Thermotogota</taxon>
        <taxon>Thermotogae</taxon>
        <taxon>Kosmotogales</taxon>
        <taxon>Kosmotogaceae</taxon>
        <taxon>Mesotoga</taxon>
    </lineage>
</organism>
<proteinExistence type="predicted"/>
<dbReference type="SUPFAM" id="SSF52833">
    <property type="entry name" value="Thioredoxin-like"/>
    <property type="match status" value="1"/>
</dbReference>
<dbReference type="RefSeq" id="WP_169700308.1">
    <property type="nucleotide sequence ID" value="NZ_LS974202.1"/>
</dbReference>
<dbReference type="InterPro" id="IPR012336">
    <property type="entry name" value="Thioredoxin-like_fold"/>
</dbReference>
<dbReference type="AlphaFoldDB" id="A0A7Z7LIA0"/>
<accession>A0A7Z7LIA0</accession>
<dbReference type="Pfam" id="PF13098">
    <property type="entry name" value="Thioredoxin_2"/>
    <property type="match status" value="1"/>
</dbReference>
<dbReference type="KEGG" id="minf:MESINF_2605"/>
<keyword evidence="3" id="KW-1185">Reference proteome</keyword>
<feature type="domain" description="Thioredoxin-like fold" evidence="1">
    <location>
        <begin position="35"/>
        <end position="140"/>
    </location>
</feature>
<evidence type="ECO:0000313" key="3">
    <source>
        <dbReference type="Proteomes" id="UP000250796"/>
    </source>
</evidence>
<dbReference type="InterPro" id="IPR036249">
    <property type="entry name" value="Thioredoxin-like_sf"/>
</dbReference>
<protein>
    <submittedName>
        <fullName evidence="2">Thioredoxin-related protein-like protein</fullName>
    </submittedName>
</protein>
<sequence length="224" mass="25481">MRRILVLLVLLFAVAVFSYVGMLDDFDTAMRLASIEKKEAIIMFSDKNCSYCVKFEKETLADRNVQEILKAGFVFAQIYKSNPGKATFPVQGDSKEYSYSDLYTAFGVRGTPTFWFYTIDGAPLTQLPGYVPASDFIPILRFIGEKAYETVKFDDYRKMPSKYIGTAALVKVNEEDYGFVLAKDPLAREYNGEEFDPFTVWLTKDLATGQQLFERGAFRVLVLN</sequence>
<dbReference type="Proteomes" id="UP000250796">
    <property type="component" value="Chromosome MESINF"/>
</dbReference>